<accession>A0ABT2PRC3</accession>
<keyword evidence="6" id="KW-1185">Reference proteome</keyword>
<gene>
    <name evidence="5" type="ORF">N0K08_20550</name>
</gene>
<dbReference type="RefSeq" id="WP_261502272.1">
    <property type="nucleotide sequence ID" value="NZ_JAODYH010000014.1"/>
</dbReference>
<proteinExistence type="predicted"/>
<dbReference type="SUPFAM" id="SSF51905">
    <property type="entry name" value="FAD/NAD(P)-binding domain"/>
    <property type="match status" value="1"/>
</dbReference>
<dbReference type="InterPro" id="IPR036188">
    <property type="entry name" value="FAD/NAD-bd_sf"/>
</dbReference>
<dbReference type="Pfam" id="PF01494">
    <property type="entry name" value="FAD_binding_3"/>
    <property type="match status" value="1"/>
</dbReference>
<dbReference type="PANTHER" id="PTHR43004">
    <property type="entry name" value="TRK SYSTEM POTASSIUM UPTAKE PROTEIN"/>
    <property type="match status" value="1"/>
</dbReference>
<feature type="domain" description="FAD-binding" evidence="4">
    <location>
        <begin position="6"/>
        <end position="343"/>
    </location>
</feature>
<dbReference type="InterPro" id="IPR050641">
    <property type="entry name" value="RIFMO-like"/>
</dbReference>
<evidence type="ECO:0000256" key="2">
    <source>
        <dbReference type="ARBA" id="ARBA00022630"/>
    </source>
</evidence>
<keyword evidence="5" id="KW-0503">Monooxygenase</keyword>
<keyword evidence="3" id="KW-0274">FAD</keyword>
<name>A0ABT2PRC3_9BURK</name>
<dbReference type="Proteomes" id="UP001525968">
    <property type="component" value="Unassembled WGS sequence"/>
</dbReference>
<evidence type="ECO:0000313" key="6">
    <source>
        <dbReference type="Proteomes" id="UP001525968"/>
    </source>
</evidence>
<protein>
    <submittedName>
        <fullName evidence="5">FAD-dependent monooxygenase</fullName>
    </submittedName>
</protein>
<keyword evidence="2" id="KW-0285">Flavoprotein</keyword>
<evidence type="ECO:0000259" key="4">
    <source>
        <dbReference type="Pfam" id="PF01494"/>
    </source>
</evidence>
<reference evidence="5 6" key="1">
    <citation type="submission" date="2022-09" db="EMBL/GenBank/DDBJ databases">
        <title>Draft genome of isolate Be4.</title>
        <authorList>
            <person name="Sanchez-Castro I."/>
            <person name="Martinez-Rodriguez P."/>
            <person name="Descostes M."/>
            <person name="Merroun M."/>
        </authorList>
    </citation>
    <scope>NUCLEOTIDE SEQUENCE [LARGE SCALE GENOMIC DNA]</scope>
    <source>
        <strain evidence="5 6">Be4</strain>
    </source>
</reference>
<dbReference type="GO" id="GO:0004497">
    <property type="term" value="F:monooxygenase activity"/>
    <property type="evidence" value="ECO:0007669"/>
    <property type="project" value="UniProtKB-KW"/>
</dbReference>
<comment type="cofactor">
    <cofactor evidence="1">
        <name>FAD</name>
        <dbReference type="ChEBI" id="CHEBI:57692"/>
    </cofactor>
</comment>
<evidence type="ECO:0000256" key="3">
    <source>
        <dbReference type="ARBA" id="ARBA00022827"/>
    </source>
</evidence>
<dbReference type="InterPro" id="IPR002938">
    <property type="entry name" value="FAD-bd"/>
</dbReference>
<evidence type="ECO:0000256" key="1">
    <source>
        <dbReference type="ARBA" id="ARBA00001974"/>
    </source>
</evidence>
<dbReference type="EMBL" id="JAODYH010000014">
    <property type="protein sequence ID" value="MCT9813026.1"/>
    <property type="molecule type" value="Genomic_DNA"/>
</dbReference>
<evidence type="ECO:0000313" key="5">
    <source>
        <dbReference type="EMBL" id="MCT9813026.1"/>
    </source>
</evidence>
<dbReference type="PRINTS" id="PR00420">
    <property type="entry name" value="RNGMNOXGNASE"/>
</dbReference>
<keyword evidence="5" id="KW-0560">Oxidoreductase</keyword>
<dbReference type="Gene3D" id="3.30.70.2450">
    <property type="match status" value="1"/>
</dbReference>
<dbReference type="Gene3D" id="3.50.50.60">
    <property type="entry name" value="FAD/NAD(P)-binding domain"/>
    <property type="match status" value="1"/>
</dbReference>
<dbReference type="Gene3D" id="3.40.30.120">
    <property type="match status" value="1"/>
</dbReference>
<dbReference type="PANTHER" id="PTHR43004:SF19">
    <property type="entry name" value="BINDING MONOOXYGENASE, PUTATIVE (JCVI)-RELATED"/>
    <property type="match status" value="1"/>
</dbReference>
<comment type="caution">
    <text evidence="5">The sequence shown here is derived from an EMBL/GenBank/DDBJ whole genome shotgun (WGS) entry which is preliminary data.</text>
</comment>
<organism evidence="5 6">
    <name type="scientific">Acidovorax bellezanensis</name>
    <dbReference type="NCBI Taxonomy" id="2976702"/>
    <lineage>
        <taxon>Bacteria</taxon>
        <taxon>Pseudomonadati</taxon>
        <taxon>Pseudomonadota</taxon>
        <taxon>Betaproteobacteria</taxon>
        <taxon>Burkholderiales</taxon>
        <taxon>Comamonadaceae</taxon>
        <taxon>Acidovorax</taxon>
    </lineage>
</organism>
<sequence>MTPLANVLIVGAGPTGLVLALWLTRQGVAVRIVDKASGPGATSRAMVVHARTLELYRQLDLDAAVIAAGHRAPALHLWAKGRQRATLSFGSAGQELTPYPFVLVFPQDKHERLLVERLKALGVEVQWQTECLGFEDFGDHVVVQLRSADGSEQRCEAAYIAGCDGARSVVRHALGTDFAGGTYEKYFYVADVQASGPTANGDVNAALNQADFVLWLGYDDQGRGRLIGVADDNSEHAESLAFDDVGHRALASVGLQVAKVHWFSTYRVHHRVADHYRRGRAFLVGDAAHIHSPVGGQGMNTGIGDAINLAWKLAGVLRQGAPDALLDSYEAERRAFALTLVETTDRAFTFITAGGRLADFVRTQIAPRLASLAYGVGAVREYAFRLLSQTMIRYRDSPISAGQAGAVHGGDRLPWVRAADNYGPLAAIAWQVHVYGTARSDLVAWCAAQRIALHQFDFGPPYAAAGLLRNAAYLIRPDSYVACADVDGNPATLQALLSRCTGHAPVT</sequence>